<keyword evidence="3" id="KW-1133">Transmembrane helix</keyword>
<dbReference type="SUPFAM" id="SSF111369">
    <property type="entry name" value="HlyD-like secretion proteins"/>
    <property type="match status" value="1"/>
</dbReference>
<dbReference type="PANTHER" id="PTHR32347:SF23">
    <property type="entry name" value="BLL5650 PROTEIN"/>
    <property type="match status" value="1"/>
</dbReference>
<accession>A0AB37URW1</accession>
<feature type="transmembrane region" description="Helical" evidence="3">
    <location>
        <begin position="12"/>
        <end position="38"/>
    </location>
</feature>
<feature type="domain" description="Multidrug resistance protein MdtA-like C-terminal permuted SH3" evidence="5">
    <location>
        <begin position="373"/>
        <end position="427"/>
    </location>
</feature>
<evidence type="ECO:0000313" key="6">
    <source>
        <dbReference type="EMBL" id="RUT14091.1"/>
    </source>
</evidence>
<evidence type="ECO:0008006" key="8">
    <source>
        <dbReference type="Google" id="ProtNLM"/>
    </source>
</evidence>
<proteinExistence type="predicted"/>
<evidence type="ECO:0000256" key="1">
    <source>
        <dbReference type="ARBA" id="ARBA00004196"/>
    </source>
</evidence>
<dbReference type="InterPro" id="IPR058625">
    <property type="entry name" value="MdtA-like_BSH"/>
</dbReference>
<dbReference type="GO" id="GO:0030313">
    <property type="term" value="C:cell envelope"/>
    <property type="evidence" value="ECO:0007669"/>
    <property type="project" value="UniProtKB-SubCell"/>
</dbReference>
<dbReference type="EMBL" id="RSCK01000003">
    <property type="protein sequence ID" value="RUT14091.1"/>
    <property type="molecule type" value="Genomic_DNA"/>
</dbReference>
<dbReference type="InterPro" id="IPR050465">
    <property type="entry name" value="UPF0194_transport"/>
</dbReference>
<dbReference type="AlphaFoldDB" id="A0AB37URW1"/>
<keyword evidence="2" id="KW-0175">Coiled coil</keyword>
<dbReference type="Gene3D" id="1.10.287.470">
    <property type="entry name" value="Helix hairpin bin"/>
    <property type="match status" value="1"/>
</dbReference>
<feature type="domain" description="Multidrug resistance protein MdtA-like barrel-sandwich hybrid" evidence="4">
    <location>
        <begin position="90"/>
        <end position="271"/>
    </location>
</feature>
<dbReference type="Gene3D" id="2.40.420.20">
    <property type="match status" value="1"/>
</dbReference>
<evidence type="ECO:0000256" key="2">
    <source>
        <dbReference type="ARBA" id="ARBA00023054"/>
    </source>
</evidence>
<evidence type="ECO:0000256" key="3">
    <source>
        <dbReference type="SAM" id="Phobius"/>
    </source>
</evidence>
<keyword evidence="7" id="KW-1185">Reference proteome</keyword>
<dbReference type="RefSeq" id="WP_106166031.1">
    <property type="nucleotide sequence ID" value="NZ_JAVKZF010000005.1"/>
</dbReference>
<sequence>MYQNRSPTPLFRIFLSTLIVVPLGVMGILAVTVLLPALRNPESKFYSSKIGYPALQRLNGKPIAVQTAPVTLGNLQEATAAPGESVALQQVEVRPLVSGTVENTLVVEGQQVRKGQPLVQIQQLPFQLAVDAARKNLAIASINFHTEKETVPARVTVLEGNIKAARRRLAISQSEAKLLDTLARDGAISKMQLYNQRALYAERQNDLIAAQQALIVTQSNLRKQMVTARLQMQINRIELQTTLKNLNYATVRASESGLVSQVAVTSGEIADLTKPVVTLSANTVFEGYVDQARIGAVKIGDRARVRLLAYPGRSYQGKVIRLNPTVRSQQSSFAKVGADHQYTYSVWVKLDDLTMPPGLQGYVEFTPSRTVATVPESAVTHLSAGEGIVVIARSNRAAIRRVKLGRIRDNKREIIGGLKVGERVIINPKALKSGDLLRALPEEK</sequence>
<dbReference type="Pfam" id="PF25917">
    <property type="entry name" value="BSH_RND"/>
    <property type="match status" value="1"/>
</dbReference>
<evidence type="ECO:0000259" key="5">
    <source>
        <dbReference type="Pfam" id="PF25967"/>
    </source>
</evidence>
<dbReference type="Gene3D" id="2.40.30.170">
    <property type="match status" value="1"/>
</dbReference>
<comment type="subcellular location">
    <subcellularLocation>
        <location evidence="1">Cell envelope</location>
    </subcellularLocation>
</comment>
<dbReference type="InterPro" id="IPR058627">
    <property type="entry name" value="MdtA-like_C"/>
</dbReference>
<dbReference type="PANTHER" id="PTHR32347">
    <property type="entry name" value="EFFLUX SYSTEM COMPONENT YKNX-RELATED"/>
    <property type="match status" value="1"/>
</dbReference>
<protein>
    <recommendedName>
        <fullName evidence="8">Secretion protein HlyD</fullName>
    </recommendedName>
</protein>
<evidence type="ECO:0000313" key="7">
    <source>
        <dbReference type="Proteomes" id="UP000282574"/>
    </source>
</evidence>
<organism evidence="6 7">
    <name type="scientific">Chroococcidiopsis cubana SAG 39.79</name>
    <dbReference type="NCBI Taxonomy" id="388085"/>
    <lineage>
        <taxon>Bacteria</taxon>
        <taxon>Bacillati</taxon>
        <taxon>Cyanobacteriota</taxon>
        <taxon>Cyanophyceae</taxon>
        <taxon>Chroococcidiopsidales</taxon>
        <taxon>Chroococcidiopsidaceae</taxon>
        <taxon>Chroococcidiopsis</taxon>
    </lineage>
</organism>
<dbReference type="Gene3D" id="2.40.50.100">
    <property type="match status" value="1"/>
</dbReference>
<evidence type="ECO:0000259" key="4">
    <source>
        <dbReference type="Pfam" id="PF25917"/>
    </source>
</evidence>
<keyword evidence="3" id="KW-0812">Transmembrane</keyword>
<gene>
    <name evidence="6" type="ORF">DSM107010_05740</name>
</gene>
<comment type="caution">
    <text evidence="6">The sequence shown here is derived from an EMBL/GenBank/DDBJ whole genome shotgun (WGS) entry which is preliminary data.</text>
</comment>
<name>A0AB37URW1_9CYAN</name>
<reference evidence="6 7" key="1">
    <citation type="journal article" date="2019" name="Genome Biol. Evol.">
        <title>Day and night: Metabolic profiles and evolutionary relationships of six axenic non-marine cyanobacteria.</title>
        <authorList>
            <person name="Will S.E."/>
            <person name="Henke P."/>
            <person name="Boedeker C."/>
            <person name="Huang S."/>
            <person name="Brinkmann H."/>
            <person name="Rohde M."/>
            <person name="Jarek M."/>
            <person name="Friedl T."/>
            <person name="Seufert S."/>
            <person name="Schumacher M."/>
            <person name="Overmann J."/>
            <person name="Neumann-Schaal M."/>
            <person name="Petersen J."/>
        </authorList>
    </citation>
    <scope>NUCLEOTIDE SEQUENCE [LARGE SCALE GENOMIC DNA]</scope>
    <source>
        <strain evidence="6 7">SAG 39.79</strain>
    </source>
</reference>
<keyword evidence="3" id="KW-0472">Membrane</keyword>
<dbReference type="Pfam" id="PF25967">
    <property type="entry name" value="RND-MFP_C"/>
    <property type="match status" value="1"/>
</dbReference>
<dbReference type="Proteomes" id="UP000282574">
    <property type="component" value="Unassembled WGS sequence"/>
</dbReference>